<keyword evidence="3" id="KW-0479">Metal-binding</keyword>
<gene>
    <name evidence="8" type="ORF">SAMN04487991_1008</name>
</gene>
<dbReference type="GO" id="GO:0016020">
    <property type="term" value="C:membrane"/>
    <property type="evidence" value="ECO:0007669"/>
    <property type="project" value="TreeGrafter"/>
</dbReference>
<name>A0A1I3LFG4_9RHOB</name>
<dbReference type="InterPro" id="IPR001915">
    <property type="entry name" value="Peptidase_M48"/>
</dbReference>
<dbReference type="STRING" id="588602.SAMN04487991_1008"/>
<keyword evidence="4" id="KW-0378">Hydrolase</keyword>
<dbReference type="Gene3D" id="1.25.40.10">
    <property type="entry name" value="Tetratricopeptide repeat domain"/>
    <property type="match status" value="1"/>
</dbReference>
<dbReference type="PANTHER" id="PTHR22726">
    <property type="entry name" value="METALLOENDOPEPTIDASE OMA1"/>
    <property type="match status" value="1"/>
</dbReference>
<dbReference type="InterPro" id="IPR051156">
    <property type="entry name" value="Mito/Outer_Membr_Metalloprot"/>
</dbReference>
<evidence type="ECO:0000313" key="9">
    <source>
        <dbReference type="Proteomes" id="UP000199630"/>
    </source>
</evidence>
<dbReference type="PANTHER" id="PTHR22726:SF1">
    <property type="entry name" value="METALLOENDOPEPTIDASE OMA1, MITOCHONDRIAL"/>
    <property type="match status" value="1"/>
</dbReference>
<dbReference type="GO" id="GO:0046872">
    <property type="term" value="F:metal ion binding"/>
    <property type="evidence" value="ECO:0007669"/>
    <property type="project" value="UniProtKB-KW"/>
</dbReference>
<organism evidence="8 9">
    <name type="scientific">Celeribacter neptunius</name>
    <dbReference type="NCBI Taxonomy" id="588602"/>
    <lineage>
        <taxon>Bacteria</taxon>
        <taxon>Pseudomonadati</taxon>
        <taxon>Pseudomonadota</taxon>
        <taxon>Alphaproteobacteria</taxon>
        <taxon>Rhodobacterales</taxon>
        <taxon>Roseobacteraceae</taxon>
        <taxon>Celeribacter</taxon>
    </lineage>
</organism>
<accession>A0A1I3LFG4</accession>
<evidence type="ECO:0000259" key="7">
    <source>
        <dbReference type="Pfam" id="PF01435"/>
    </source>
</evidence>
<dbReference type="Pfam" id="PF13432">
    <property type="entry name" value="TPR_16"/>
    <property type="match status" value="2"/>
</dbReference>
<keyword evidence="9" id="KW-1185">Reference proteome</keyword>
<keyword evidence="2 8" id="KW-0645">Protease</keyword>
<comment type="cofactor">
    <cofactor evidence="1">
        <name>Zn(2+)</name>
        <dbReference type="ChEBI" id="CHEBI:29105"/>
    </cofactor>
</comment>
<proteinExistence type="predicted"/>
<dbReference type="CDD" id="cd07324">
    <property type="entry name" value="M48C_Oma1-like"/>
    <property type="match status" value="1"/>
</dbReference>
<evidence type="ECO:0000256" key="2">
    <source>
        <dbReference type="ARBA" id="ARBA00022670"/>
    </source>
</evidence>
<evidence type="ECO:0000256" key="1">
    <source>
        <dbReference type="ARBA" id="ARBA00001947"/>
    </source>
</evidence>
<keyword evidence="6" id="KW-0482">Metalloprotease</keyword>
<evidence type="ECO:0000256" key="6">
    <source>
        <dbReference type="ARBA" id="ARBA00023049"/>
    </source>
</evidence>
<evidence type="ECO:0000256" key="4">
    <source>
        <dbReference type="ARBA" id="ARBA00022801"/>
    </source>
</evidence>
<reference evidence="9" key="1">
    <citation type="submission" date="2016-10" db="EMBL/GenBank/DDBJ databases">
        <authorList>
            <person name="Varghese N."/>
            <person name="Submissions S."/>
        </authorList>
    </citation>
    <scope>NUCLEOTIDE SEQUENCE [LARGE SCALE GENOMIC DNA]</scope>
    <source>
        <strain evidence="9">DSM 26471</strain>
    </source>
</reference>
<feature type="domain" description="Peptidase M48" evidence="7">
    <location>
        <begin position="38"/>
        <end position="230"/>
    </location>
</feature>
<dbReference type="Gene3D" id="3.30.2010.10">
    <property type="entry name" value="Metalloproteases ('zincins'), catalytic domain"/>
    <property type="match status" value="1"/>
</dbReference>
<sequence>MWRSLRRACAPMVLRMTLIIMTLLALPLAASAKGILRDPDIEYALSRLAGPIFDAAGLSSRRVRIIIIDDDQPNAFVADNQHVFIHSGLLLRLDSAAELQAVIAHEVAHITGGHITQRYGQAKTASTVAGLGLLLSGAVIASTGNGQAAAGLAMGISGSAARVLNGHTRAQEASADQAGIRYMARAGVPPQAMLDVLDMFRGQEVLSTQRQDPYTRTHPLSRERMRALKGYVAATPAANPPDGEAEYWYARARGKLEAFIRPPSYTLRRVKPSDSSDIGLMRRAVALHRQPKPDEAIATINRLVAARPKDPYYAELQGQILLENRQFGAAVSAYGRAAAMAPSNAQIQSGLGRALLARGQSADLPRAIKALEAARGRDPYDTLLLRHLASAYAKSGNEGMAALNAAEAHVLRGDFKAALPLAKRASAALGHGTVGWNRAQDVIDAAEQALKRR</sequence>
<evidence type="ECO:0000256" key="5">
    <source>
        <dbReference type="ARBA" id="ARBA00022833"/>
    </source>
</evidence>
<protein>
    <submittedName>
        <fullName evidence="8">Putative Zn-dependent protease, contains TPR repeats</fullName>
    </submittedName>
</protein>
<keyword evidence="5" id="KW-0862">Zinc</keyword>
<dbReference type="GO" id="GO:0004222">
    <property type="term" value="F:metalloendopeptidase activity"/>
    <property type="evidence" value="ECO:0007669"/>
    <property type="project" value="InterPro"/>
</dbReference>
<dbReference type="EMBL" id="FORH01000001">
    <property type="protein sequence ID" value="SFI83502.1"/>
    <property type="molecule type" value="Genomic_DNA"/>
</dbReference>
<dbReference type="GO" id="GO:0051603">
    <property type="term" value="P:proteolysis involved in protein catabolic process"/>
    <property type="evidence" value="ECO:0007669"/>
    <property type="project" value="TreeGrafter"/>
</dbReference>
<dbReference type="SUPFAM" id="SSF48452">
    <property type="entry name" value="TPR-like"/>
    <property type="match status" value="1"/>
</dbReference>
<dbReference type="Proteomes" id="UP000199630">
    <property type="component" value="Unassembled WGS sequence"/>
</dbReference>
<dbReference type="InterPro" id="IPR011990">
    <property type="entry name" value="TPR-like_helical_dom_sf"/>
</dbReference>
<dbReference type="Pfam" id="PF01435">
    <property type="entry name" value="Peptidase_M48"/>
    <property type="match status" value="1"/>
</dbReference>
<evidence type="ECO:0000256" key="3">
    <source>
        <dbReference type="ARBA" id="ARBA00022723"/>
    </source>
</evidence>
<evidence type="ECO:0000313" key="8">
    <source>
        <dbReference type="EMBL" id="SFI83502.1"/>
    </source>
</evidence>
<dbReference type="AlphaFoldDB" id="A0A1I3LFG4"/>